<evidence type="ECO:0000256" key="12">
    <source>
        <dbReference type="ARBA" id="ARBA00023008"/>
    </source>
</evidence>
<evidence type="ECO:0000256" key="7">
    <source>
        <dbReference type="ARBA" id="ARBA00022723"/>
    </source>
</evidence>
<comment type="caution">
    <text evidence="18">The sequence shown here is derived from an EMBL/GenBank/DDBJ whole genome shotgun (WGS) entry which is preliminary data.</text>
</comment>
<dbReference type="InterPro" id="IPR023615">
    <property type="entry name" value="Cyt_c_Oxase_su1_BS"/>
</dbReference>
<evidence type="ECO:0000256" key="10">
    <source>
        <dbReference type="ARBA" id="ARBA00022989"/>
    </source>
</evidence>
<evidence type="ECO:0000313" key="18">
    <source>
        <dbReference type="EMBL" id="PKD44200.1"/>
    </source>
</evidence>
<dbReference type="RefSeq" id="WP_101071490.1">
    <property type="nucleotide sequence ID" value="NZ_PISP01000001.1"/>
</dbReference>
<dbReference type="InterPro" id="IPR000883">
    <property type="entry name" value="Cyt_C_Oxase_1"/>
</dbReference>
<comment type="catalytic activity">
    <reaction evidence="14 16">
        <text>4 Fe(II)-[cytochrome c] + O2 + 8 H(+)(in) = 4 Fe(III)-[cytochrome c] + 2 H2O + 4 H(+)(out)</text>
        <dbReference type="Rhea" id="RHEA:11436"/>
        <dbReference type="Rhea" id="RHEA-COMP:10350"/>
        <dbReference type="Rhea" id="RHEA-COMP:14399"/>
        <dbReference type="ChEBI" id="CHEBI:15377"/>
        <dbReference type="ChEBI" id="CHEBI:15378"/>
        <dbReference type="ChEBI" id="CHEBI:15379"/>
        <dbReference type="ChEBI" id="CHEBI:29033"/>
        <dbReference type="ChEBI" id="CHEBI:29034"/>
        <dbReference type="EC" id="7.1.1.9"/>
    </reaction>
</comment>
<dbReference type="EMBL" id="PISP01000001">
    <property type="protein sequence ID" value="PKD44200.1"/>
    <property type="molecule type" value="Genomic_DNA"/>
</dbReference>
<keyword evidence="4 15" id="KW-0349">Heme</keyword>
<keyword evidence="9 15" id="KW-0249">Electron transport</keyword>
<evidence type="ECO:0000256" key="3">
    <source>
        <dbReference type="ARBA" id="ARBA00022448"/>
    </source>
</evidence>
<dbReference type="InterPro" id="IPR036927">
    <property type="entry name" value="Cyt_c_oxase-like_su1_sf"/>
</dbReference>
<name>A0A2N0VJ39_9BACT</name>
<comment type="similarity">
    <text evidence="15">Belongs to the heme-copper respiratory oxidase family.</text>
</comment>
<evidence type="ECO:0000256" key="14">
    <source>
        <dbReference type="ARBA" id="ARBA00047816"/>
    </source>
</evidence>
<dbReference type="Gene3D" id="1.20.210.10">
    <property type="entry name" value="Cytochrome c oxidase-like, subunit I domain"/>
    <property type="match status" value="1"/>
</dbReference>
<proteinExistence type="inferred from homology"/>
<dbReference type="PROSITE" id="PS00077">
    <property type="entry name" value="COX1_CUB"/>
    <property type="match status" value="1"/>
</dbReference>
<dbReference type="PANTHER" id="PTHR10422:SF18">
    <property type="entry name" value="CYTOCHROME C OXIDASE SUBUNIT 1"/>
    <property type="match status" value="1"/>
</dbReference>
<dbReference type="NCBIfam" id="TIGR02891">
    <property type="entry name" value="CtaD_CoxA"/>
    <property type="match status" value="1"/>
</dbReference>
<keyword evidence="5 15" id="KW-0679">Respiratory chain</keyword>
<feature type="transmembrane region" description="Helical" evidence="16">
    <location>
        <begin position="50"/>
        <end position="70"/>
    </location>
</feature>
<dbReference type="EC" id="7.1.1.9" evidence="16"/>
<feature type="transmembrane region" description="Helical" evidence="16">
    <location>
        <begin position="90"/>
        <end position="118"/>
    </location>
</feature>
<dbReference type="AlphaFoldDB" id="A0A2N0VJ39"/>
<dbReference type="SUPFAM" id="SSF81442">
    <property type="entry name" value="Cytochrome c oxidase subunit I-like"/>
    <property type="match status" value="1"/>
</dbReference>
<keyword evidence="8" id="KW-1278">Translocase</keyword>
<feature type="transmembrane region" description="Helical" evidence="16">
    <location>
        <begin position="295"/>
        <end position="316"/>
    </location>
</feature>
<comment type="function">
    <text evidence="16">Cytochrome c oxidase is the component of the respiratory chain that catalyzes the reduction of oxygen to water. Subunits 1-3 form the functional core of the enzyme complex. CO I is the catalytic subunit of the enzyme. Electrons originating in cytochrome c are transferred via the copper A center of subunit 2 and heme A of subunit 1 to the bimetallic center formed by heme A3 and copper B.</text>
</comment>
<dbReference type="UniPathway" id="UPA00705"/>
<evidence type="ECO:0000256" key="9">
    <source>
        <dbReference type="ARBA" id="ARBA00022982"/>
    </source>
</evidence>
<feature type="transmembrane region" description="Helical" evidence="16">
    <location>
        <begin position="172"/>
        <end position="195"/>
    </location>
</feature>
<evidence type="ECO:0000256" key="11">
    <source>
        <dbReference type="ARBA" id="ARBA00023004"/>
    </source>
</evidence>
<feature type="transmembrane region" description="Helical" evidence="16">
    <location>
        <begin position="130"/>
        <end position="152"/>
    </location>
</feature>
<dbReference type="GO" id="GO:0015990">
    <property type="term" value="P:electron transport coupled proton transport"/>
    <property type="evidence" value="ECO:0007669"/>
    <property type="project" value="InterPro"/>
</dbReference>
<feature type="transmembrane region" description="Helical" evidence="16">
    <location>
        <begin position="215"/>
        <end position="239"/>
    </location>
</feature>
<evidence type="ECO:0000256" key="6">
    <source>
        <dbReference type="ARBA" id="ARBA00022692"/>
    </source>
</evidence>
<dbReference type="GO" id="GO:0022904">
    <property type="term" value="P:respiratory electron transport chain"/>
    <property type="evidence" value="ECO:0007669"/>
    <property type="project" value="TreeGrafter"/>
</dbReference>
<sequence>MATSEASNTTYKKIQVRRYKPDENPEKHYLNEEKGLWAWLTTVDHKKIGLMYLASIALFFLVGGILALVLRTELWTPARNFLDADMYNQVFTLHGAIMIFFFLVPSVPTVLGNFVLPLQLGAKDVAFPRLNLASFYIYVIGALFTLTAILTGGVDTGWTFYTPYSATTSGNVLLMTLGIFILGFSSILTGVNFIVTIHKMRSPGITWAKLPLNLWALYATSIIQILATPVLAITLLLLAMERALGIGIFDPNMGGDPVLYQHFFWFYSHPAVYIMIVPGFGIVSEVISTFSKKIIFGYWAIALSSLAIAFIGFLVWGHHMFTAGQSSLANMVFSFLTFMVGIPTGIKIFNWLATMYKGSIDLKAPMLYIMIFLFLFTIGGFTGIMLGALSVDIHLHDTYYVVAHFHYVMVGGMVMAFLGGIHYWWPKMFGKMYSEIWARIAAGFIFIGFNMTFLPQFIMGSQGMPRRYFNYIEQFQPFHQTSTIGAYIMGVGFLIIAFYLIHSLFKGKRAGSNPWGSRALEWQTASPPPLHNFEHVPVIINGPYDYHKPMSEFQLGVASSHNGHHAEETVNVPESSVQDKV</sequence>
<evidence type="ECO:0000256" key="1">
    <source>
        <dbReference type="ARBA" id="ARBA00004141"/>
    </source>
</evidence>
<dbReference type="PANTHER" id="PTHR10422">
    <property type="entry name" value="CYTOCHROME C OXIDASE SUBUNIT 1"/>
    <property type="match status" value="1"/>
</dbReference>
<dbReference type="OrthoDB" id="9759913at2"/>
<feature type="transmembrane region" description="Helical" evidence="16">
    <location>
        <begin position="328"/>
        <end position="346"/>
    </location>
</feature>
<dbReference type="GO" id="GO:0046872">
    <property type="term" value="F:metal ion binding"/>
    <property type="evidence" value="ECO:0007669"/>
    <property type="project" value="UniProtKB-KW"/>
</dbReference>
<dbReference type="GO" id="GO:0004129">
    <property type="term" value="F:cytochrome-c oxidase activity"/>
    <property type="evidence" value="ECO:0007669"/>
    <property type="project" value="UniProtKB-EC"/>
</dbReference>
<keyword evidence="7 16" id="KW-0479">Metal-binding</keyword>
<protein>
    <recommendedName>
        <fullName evidence="16">Cytochrome c oxidase subunit 1</fullName>
        <ecNumber evidence="16">7.1.1.9</ecNumber>
    </recommendedName>
</protein>
<comment type="pathway">
    <text evidence="2 16">Energy metabolism; oxidative phosphorylation.</text>
</comment>
<keyword evidence="3 15" id="KW-0813">Transport</keyword>
<keyword evidence="13 16" id="KW-0472">Membrane</keyword>
<comment type="subcellular location">
    <subcellularLocation>
        <location evidence="16">Cell membrane</location>
        <topology evidence="16">Multi-pass membrane protein</topology>
    </subcellularLocation>
    <subcellularLocation>
        <location evidence="1">Membrane</location>
        <topology evidence="1">Multi-pass membrane protein</topology>
    </subcellularLocation>
</comment>
<dbReference type="InterPro" id="IPR023616">
    <property type="entry name" value="Cyt_c_oxase-like_su1_dom"/>
</dbReference>
<evidence type="ECO:0000256" key="2">
    <source>
        <dbReference type="ARBA" id="ARBA00004673"/>
    </source>
</evidence>
<evidence type="ECO:0000256" key="15">
    <source>
        <dbReference type="RuleBase" id="RU000370"/>
    </source>
</evidence>
<evidence type="ECO:0000256" key="13">
    <source>
        <dbReference type="ARBA" id="ARBA00023136"/>
    </source>
</evidence>
<dbReference type="InterPro" id="IPR014241">
    <property type="entry name" value="Cyt_c_oxidase_su1_bac"/>
</dbReference>
<feature type="transmembrane region" description="Helical" evidence="16">
    <location>
        <begin position="367"/>
        <end position="389"/>
    </location>
</feature>
<accession>A0A2N0VJ39</accession>
<organism evidence="18 19">
    <name type="scientific">Rhodohalobacter barkolensis</name>
    <dbReference type="NCBI Taxonomy" id="2053187"/>
    <lineage>
        <taxon>Bacteria</taxon>
        <taxon>Pseudomonadati</taxon>
        <taxon>Balneolota</taxon>
        <taxon>Balneolia</taxon>
        <taxon>Balneolales</taxon>
        <taxon>Balneolaceae</taxon>
        <taxon>Rhodohalobacter</taxon>
    </lineage>
</organism>
<reference evidence="18 19" key="1">
    <citation type="submission" date="2017-11" db="EMBL/GenBank/DDBJ databases">
        <title>Rhodohalobacter 15182 sp. nov., isolated from a salt lake.</title>
        <authorList>
            <person name="Han S."/>
        </authorList>
    </citation>
    <scope>NUCLEOTIDE SEQUENCE [LARGE SCALE GENOMIC DNA]</scope>
    <source>
        <strain evidence="18 19">15182</strain>
    </source>
</reference>
<feature type="transmembrane region" description="Helical" evidence="16">
    <location>
        <begin position="436"/>
        <end position="458"/>
    </location>
</feature>
<evidence type="ECO:0000256" key="4">
    <source>
        <dbReference type="ARBA" id="ARBA00022617"/>
    </source>
</evidence>
<feature type="transmembrane region" description="Helical" evidence="16">
    <location>
        <begin position="401"/>
        <end position="424"/>
    </location>
</feature>
<keyword evidence="6 15" id="KW-0812">Transmembrane</keyword>
<keyword evidence="11 16" id="KW-0408">Iron</keyword>
<feature type="transmembrane region" description="Helical" evidence="16">
    <location>
        <begin position="478"/>
        <end position="501"/>
    </location>
</feature>
<dbReference type="PROSITE" id="PS50855">
    <property type="entry name" value="COX1"/>
    <property type="match status" value="1"/>
</dbReference>
<evidence type="ECO:0000256" key="5">
    <source>
        <dbReference type="ARBA" id="ARBA00022660"/>
    </source>
</evidence>
<dbReference type="PRINTS" id="PR01165">
    <property type="entry name" value="CYCOXIDASEI"/>
</dbReference>
<gene>
    <name evidence="18" type="primary">ctaD</name>
    <name evidence="18" type="ORF">CWD77_01655</name>
</gene>
<dbReference type="GO" id="GO:0005886">
    <property type="term" value="C:plasma membrane"/>
    <property type="evidence" value="ECO:0007669"/>
    <property type="project" value="UniProtKB-SubCell"/>
</dbReference>
<dbReference type="GO" id="GO:0006119">
    <property type="term" value="P:oxidative phosphorylation"/>
    <property type="evidence" value="ECO:0007669"/>
    <property type="project" value="UniProtKB-UniPathway"/>
</dbReference>
<evidence type="ECO:0000313" key="19">
    <source>
        <dbReference type="Proteomes" id="UP000233398"/>
    </source>
</evidence>
<keyword evidence="19" id="KW-1185">Reference proteome</keyword>
<dbReference type="Proteomes" id="UP000233398">
    <property type="component" value="Unassembled WGS sequence"/>
</dbReference>
<keyword evidence="16" id="KW-1003">Cell membrane</keyword>
<keyword evidence="12 16" id="KW-0186">Copper</keyword>
<evidence type="ECO:0000259" key="17">
    <source>
        <dbReference type="PROSITE" id="PS50855"/>
    </source>
</evidence>
<evidence type="ECO:0000256" key="8">
    <source>
        <dbReference type="ARBA" id="ARBA00022967"/>
    </source>
</evidence>
<dbReference type="GO" id="GO:0020037">
    <property type="term" value="F:heme binding"/>
    <property type="evidence" value="ECO:0007669"/>
    <property type="project" value="InterPro"/>
</dbReference>
<feature type="transmembrane region" description="Helical" evidence="16">
    <location>
        <begin position="259"/>
        <end position="283"/>
    </location>
</feature>
<keyword evidence="10 16" id="KW-1133">Transmembrane helix</keyword>
<evidence type="ECO:0000256" key="16">
    <source>
        <dbReference type="RuleBase" id="RU363061"/>
    </source>
</evidence>
<dbReference type="Pfam" id="PF00115">
    <property type="entry name" value="COX1"/>
    <property type="match status" value="1"/>
</dbReference>
<feature type="domain" description="Cytochrome oxidase subunit I profile" evidence="17">
    <location>
        <begin position="31"/>
        <end position="540"/>
    </location>
</feature>